<dbReference type="InterPro" id="IPR043472">
    <property type="entry name" value="Macro_dom-like"/>
</dbReference>
<dbReference type="SUPFAM" id="SSF52949">
    <property type="entry name" value="Macro domain-like"/>
    <property type="match status" value="1"/>
</dbReference>
<dbReference type="GO" id="GO:0005737">
    <property type="term" value="C:cytoplasm"/>
    <property type="evidence" value="ECO:0007669"/>
    <property type="project" value="InterPro"/>
</dbReference>
<comment type="similarity">
    <text evidence="1">Belongs to the peptidase M17 family.</text>
</comment>
<evidence type="ECO:0000313" key="6">
    <source>
        <dbReference type="EMBL" id="OGH73730.1"/>
    </source>
</evidence>
<reference evidence="6 7" key="1">
    <citation type="journal article" date="2016" name="Nat. Commun.">
        <title>Thousands of microbial genomes shed light on interconnected biogeochemical processes in an aquifer system.</title>
        <authorList>
            <person name="Anantharaman K."/>
            <person name="Brown C.T."/>
            <person name="Hug L.A."/>
            <person name="Sharon I."/>
            <person name="Castelle C.J."/>
            <person name="Probst A.J."/>
            <person name="Thomas B.C."/>
            <person name="Singh A."/>
            <person name="Wilkins M.J."/>
            <person name="Karaoz U."/>
            <person name="Brodie E.L."/>
            <person name="Williams K.H."/>
            <person name="Hubbard S.S."/>
            <person name="Banfield J.F."/>
        </authorList>
    </citation>
    <scope>NUCLEOTIDE SEQUENCE [LARGE SCALE GENOMIC DNA]</scope>
</reference>
<dbReference type="InterPro" id="IPR008283">
    <property type="entry name" value="Peptidase_M17_N"/>
</dbReference>
<proteinExistence type="inferred from homology"/>
<dbReference type="CDD" id="cd00433">
    <property type="entry name" value="Peptidase_M17"/>
    <property type="match status" value="1"/>
</dbReference>
<dbReference type="GO" id="GO:0070006">
    <property type="term" value="F:metalloaminopeptidase activity"/>
    <property type="evidence" value="ECO:0007669"/>
    <property type="project" value="InterPro"/>
</dbReference>
<accession>A0A1F6MQD5</accession>
<dbReference type="Pfam" id="PF02789">
    <property type="entry name" value="Peptidase_M17_N"/>
    <property type="match status" value="1"/>
</dbReference>
<dbReference type="InterPro" id="IPR011356">
    <property type="entry name" value="Leucine_aapep/pepB"/>
</dbReference>
<dbReference type="InterPro" id="IPR000819">
    <property type="entry name" value="Peptidase_M17_C"/>
</dbReference>
<dbReference type="PANTHER" id="PTHR11963">
    <property type="entry name" value="LEUCINE AMINOPEPTIDASE-RELATED"/>
    <property type="match status" value="1"/>
</dbReference>
<comment type="caution">
    <text evidence="6">The sequence shown here is derived from an EMBL/GenBank/DDBJ whole genome shotgun (WGS) entry which is preliminary data.</text>
</comment>
<dbReference type="EMBL" id="MFQE01000021">
    <property type="protein sequence ID" value="OGH73730.1"/>
    <property type="molecule type" value="Genomic_DNA"/>
</dbReference>
<sequence>MIHYSIESEPKKLDALIVPVFEDKPFEPAIATLDKQFNNALSNVKTSKDFEGKKLQTAVLYTHDKNVQRILLIGMGKQKEMTARRWKQAIGSAVIAVEGKKWTAVGFHVPTLALKKLGAKRAGLETAVAIETADYAYDDYKEKDAKVAHLKQCAFVEIPAQVKRQFEQGLAEGVSIASGVNWTRHLGNTPPTVMTPTYLAKQATELAKEYPKIKVTILSRPEMKKLGMGCLLGVSRGSREEPKFIILEYKGGKKSEKPTILVGKGITFDSGGLSLKPSASMTDMKFDMLGAATVLGTFKAALALGLKKNLVGLIPSCENMPGGEAYRPDDILVAMNGKSVEVANTDAEGRLILADALSYATKKYEAKEVIDFATLTGACLVAIGVERSGLF</sequence>
<evidence type="ECO:0000256" key="3">
    <source>
        <dbReference type="ARBA" id="ARBA00022670"/>
    </source>
</evidence>
<evidence type="ECO:0000256" key="1">
    <source>
        <dbReference type="ARBA" id="ARBA00009528"/>
    </source>
</evidence>
<evidence type="ECO:0000256" key="4">
    <source>
        <dbReference type="ARBA" id="ARBA00022801"/>
    </source>
</evidence>
<dbReference type="PRINTS" id="PR00481">
    <property type="entry name" value="LAMNOPPTDASE"/>
</dbReference>
<protein>
    <recommendedName>
        <fullName evidence="5">Cytosol aminopeptidase domain-containing protein</fullName>
    </recommendedName>
</protein>
<dbReference type="STRING" id="1798683.A3C90_04425"/>
<evidence type="ECO:0000256" key="2">
    <source>
        <dbReference type="ARBA" id="ARBA00022438"/>
    </source>
</evidence>
<dbReference type="GO" id="GO:0030145">
    <property type="term" value="F:manganese ion binding"/>
    <property type="evidence" value="ECO:0007669"/>
    <property type="project" value="InterPro"/>
</dbReference>
<organism evidence="6 7">
    <name type="scientific">Candidatus Magasanikbacteria bacterium RIFCSPHIGHO2_02_FULL_51_14</name>
    <dbReference type="NCBI Taxonomy" id="1798683"/>
    <lineage>
        <taxon>Bacteria</taxon>
        <taxon>Candidatus Magasanikiibacteriota</taxon>
    </lineage>
</organism>
<dbReference type="AlphaFoldDB" id="A0A1F6MQD5"/>
<dbReference type="Pfam" id="PF00883">
    <property type="entry name" value="Peptidase_M17"/>
    <property type="match status" value="1"/>
</dbReference>
<name>A0A1F6MQD5_9BACT</name>
<dbReference type="Proteomes" id="UP000177457">
    <property type="component" value="Unassembled WGS sequence"/>
</dbReference>
<dbReference type="PANTHER" id="PTHR11963:SF23">
    <property type="entry name" value="CYTOSOL AMINOPEPTIDASE"/>
    <property type="match status" value="1"/>
</dbReference>
<gene>
    <name evidence="6" type="ORF">A3C90_04425</name>
</gene>
<keyword evidence="4" id="KW-0378">Hydrolase</keyword>
<dbReference type="SUPFAM" id="SSF53187">
    <property type="entry name" value="Zn-dependent exopeptidases"/>
    <property type="match status" value="1"/>
</dbReference>
<evidence type="ECO:0000313" key="7">
    <source>
        <dbReference type="Proteomes" id="UP000177457"/>
    </source>
</evidence>
<feature type="domain" description="Cytosol aminopeptidase" evidence="5">
    <location>
        <begin position="344"/>
        <end position="351"/>
    </location>
</feature>
<feature type="non-terminal residue" evidence="6">
    <location>
        <position position="391"/>
    </location>
</feature>
<dbReference type="PROSITE" id="PS00631">
    <property type="entry name" value="CYTOSOL_AP"/>
    <property type="match status" value="1"/>
</dbReference>
<keyword evidence="3" id="KW-0645">Protease</keyword>
<keyword evidence="2" id="KW-0031">Aminopeptidase</keyword>
<dbReference type="GO" id="GO:0006508">
    <property type="term" value="P:proteolysis"/>
    <property type="evidence" value="ECO:0007669"/>
    <property type="project" value="UniProtKB-KW"/>
</dbReference>
<dbReference type="Gene3D" id="3.40.630.10">
    <property type="entry name" value="Zn peptidases"/>
    <property type="match status" value="1"/>
</dbReference>
<dbReference type="Gene3D" id="3.40.220.10">
    <property type="entry name" value="Leucine Aminopeptidase, subunit E, domain 1"/>
    <property type="match status" value="1"/>
</dbReference>
<evidence type="ECO:0000259" key="5">
    <source>
        <dbReference type="PROSITE" id="PS00631"/>
    </source>
</evidence>